<keyword evidence="5" id="KW-1133">Transmembrane helix</keyword>
<dbReference type="AlphaFoldDB" id="A0A7G2CH37"/>
<dbReference type="InterPro" id="IPR003593">
    <property type="entry name" value="AAA+_ATPase"/>
</dbReference>
<dbReference type="GO" id="GO:0005524">
    <property type="term" value="F:ATP binding"/>
    <property type="evidence" value="ECO:0007669"/>
    <property type="project" value="UniProtKB-KW"/>
</dbReference>
<dbReference type="Proteomes" id="UP000515908">
    <property type="component" value="Chromosome 13"/>
</dbReference>
<sequence length="753" mass="83564">MISVSEYALSTGLVKVMASAVGCWSTLTAVRLELQQVQRQMRIKSLYSLGRYLYASSKSKYISAALIAVLTAANTYINSLGRGFKTTVEHYLENRPVQEGRDNALKSSCWTVVLLVLAEFGRLGLSYVMTRTTNEFINLSAGQRRQAVTAQLFEALSHTPLSYFDKHTYDDVEEIMYYVDDMEGVDVQVHQFLFNTVSTFALLRSTFREVHGRVLLLAVIAAVAPRLLNRLAGLVEQYYGVLQREGYLSWIGQGKEMDKKDEEDGFARDGMWLRGLEIVGAIHQLRPYGADVRLVHWWNQQSQHKRDESFDGADYIMGAFRALFSLPWGQSVAALGYASLQTAEWLLPITITTVVARRWKIHNVVSVTYASSVIESALSVVTDGNDLMEMILHNAYKTSVLEHVLRPERFEESTLAERKHWHNYVTARMTCFTASGVQVPDCCVSGSSLLDGKFHRSHVLHKVTLHRVQFRYPTMMDVAVFPKPFSAEIVLQDANGVGRMVCLTGPPSCGKTTLAHLLLSLYMVEESEEGEEGDAPPITFTFHGGPDVRLYKSGGSVCSLSRRGVSHSSSPVSRTAPTVDEVDLKRIPVDLLRSHVFSYVPQESILFDGASIAQNVSLNGYVSLASVQTVRQVERCMAAAGCKFVEQFPQGVLTRITSGSMSRTLGAGGAADRRAYQRLSADQADRLMMARALYHGADILLLDDPVAHLDEEATLGFITLWRSLLQSGRLHGVLCFTNSPTLLNAADEVITIA</sequence>
<evidence type="ECO:0000259" key="7">
    <source>
        <dbReference type="SMART" id="SM00382"/>
    </source>
</evidence>
<comment type="subcellular location">
    <subcellularLocation>
        <location evidence="1">Membrane</location>
        <topology evidence="1">Multi-pass membrane protein</topology>
    </subcellularLocation>
</comment>
<evidence type="ECO:0000256" key="4">
    <source>
        <dbReference type="ARBA" id="ARBA00022840"/>
    </source>
</evidence>
<dbReference type="Gene3D" id="3.40.50.300">
    <property type="entry name" value="P-loop containing nucleotide triphosphate hydrolases"/>
    <property type="match status" value="1"/>
</dbReference>
<reference evidence="8 9" key="1">
    <citation type="submission" date="2020-08" db="EMBL/GenBank/DDBJ databases">
        <authorList>
            <person name="Newling K."/>
            <person name="Davey J."/>
            <person name="Forrester S."/>
        </authorList>
    </citation>
    <scope>NUCLEOTIDE SEQUENCE [LARGE SCALE GENOMIC DNA]</scope>
    <source>
        <strain evidence="9">Crithidia deanei Carvalho (ATCC PRA-265)</strain>
    </source>
</reference>
<gene>
    <name evidence="8" type="ORF">ADEAN_000669000</name>
</gene>
<protein>
    <submittedName>
        <fullName evidence="8">ABC transporter, putative</fullName>
    </submittedName>
</protein>
<dbReference type="Gene3D" id="1.20.1560.10">
    <property type="entry name" value="ABC transporter type 1, transmembrane domain"/>
    <property type="match status" value="1"/>
</dbReference>
<evidence type="ECO:0000313" key="8">
    <source>
        <dbReference type="EMBL" id="CAD2219188.1"/>
    </source>
</evidence>
<organism evidence="8 9">
    <name type="scientific">Angomonas deanei</name>
    <dbReference type="NCBI Taxonomy" id="59799"/>
    <lineage>
        <taxon>Eukaryota</taxon>
        <taxon>Discoba</taxon>
        <taxon>Euglenozoa</taxon>
        <taxon>Kinetoplastea</taxon>
        <taxon>Metakinetoplastina</taxon>
        <taxon>Trypanosomatida</taxon>
        <taxon>Trypanosomatidae</taxon>
        <taxon>Strigomonadinae</taxon>
        <taxon>Angomonas</taxon>
    </lineage>
</organism>
<evidence type="ECO:0000256" key="2">
    <source>
        <dbReference type="ARBA" id="ARBA00022692"/>
    </source>
</evidence>
<dbReference type="GO" id="GO:0016020">
    <property type="term" value="C:membrane"/>
    <property type="evidence" value="ECO:0007669"/>
    <property type="project" value="UniProtKB-SubCell"/>
</dbReference>
<dbReference type="SUPFAM" id="SSF90123">
    <property type="entry name" value="ABC transporter transmembrane region"/>
    <property type="match status" value="1"/>
</dbReference>
<proteinExistence type="predicted"/>
<feature type="domain" description="AAA+ ATPase" evidence="7">
    <location>
        <begin position="497"/>
        <end position="740"/>
    </location>
</feature>
<evidence type="ECO:0000256" key="1">
    <source>
        <dbReference type="ARBA" id="ARBA00004141"/>
    </source>
</evidence>
<keyword evidence="2" id="KW-0812">Transmembrane</keyword>
<keyword evidence="9" id="KW-1185">Reference proteome</keyword>
<keyword evidence="6" id="KW-0472">Membrane</keyword>
<evidence type="ECO:0000256" key="6">
    <source>
        <dbReference type="ARBA" id="ARBA00023136"/>
    </source>
</evidence>
<dbReference type="SUPFAM" id="SSF52540">
    <property type="entry name" value="P-loop containing nucleoside triphosphate hydrolases"/>
    <property type="match status" value="1"/>
</dbReference>
<dbReference type="SMART" id="SM00382">
    <property type="entry name" value="AAA"/>
    <property type="match status" value="1"/>
</dbReference>
<dbReference type="GO" id="GO:0016887">
    <property type="term" value="F:ATP hydrolysis activity"/>
    <property type="evidence" value="ECO:0007669"/>
    <property type="project" value="InterPro"/>
</dbReference>
<dbReference type="InterPro" id="IPR027417">
    <property type="entry name" value="P-loop_NTPase"/>
</dbReference>
<evidence type="ECO:0000256" key="3">
    <source>
        <dbReference type="ARBA" id="ARBA00022741"/>
    </source>
</evidence>
<dbReference type="Pfam" id="PF00005">
    <property type="entry name" value="ABC_tran"/>
    <property type="match status" value="1"/>
</dbReference>
<dbReference type="VEuPathDB" id="TriTrypDB:ADEAN_000669000"/>
<keyword evidence="4" id="KW-0067">ATP-binding</keyword>
<dbReference type="EMBL" id="LR877157">
    <property type="protein sequence ID" value="CAD2219188.1"/>
    <property type="molecule type" value="Genomic_DNA"/>
</dbReference>
<dbReference type="PANTHER" id="PTHR24221:SF503">
    <property type="entry name" value="MITOCHONDRIAL POTASSIUM CHANNEL ATP-BINDING SUBUNIT"/>
    <property type="match status" value="1"/>
</dbReference>
<dbReference type="GO" id="GO:0042626">
    <property type="term" value="F:ATPase-coupled transmembrane transporter activity"/>
    <property type="evidence" value="ECO:0007669"/>
    <property type="project" value="TreeGrafter"/>
</dbReference>
<evidence type="ECO:0000256" key="5">
    <source>
        <dbReference type="ARBA" id="ARBA00022989"/>
    </source>
</evidence>
<dbReference type="PANTHER" id="PTHR24221">
    <property type="entry name" value="ATP-BINDING CASSETTE SUB-FAMILY B"/>
    <property type="match status" value="1"/>
</dbReference>
<name>A0A7G2CH37_9TRYP</name>
<keyword evidence="3" id="KW-0547">Nucleotide-binding</keyword>
<dbReference type="InterPro" id="IPR036640">
    <property type="entry name" value="ABC1_TM_sf"/>
</dbReference>
<dbReference type="InterPro" id="IPR039421">
    <property type="entry name" value="Type_1_exporter"/>
</dbReference>
<accession>A0A7G2CH37</accession>
<dbReference type="InterPro" id="IPR003439">
    <property type="entry name" value="ABC_transporter-like_ATP-bd"/>
</dbReference>
<evidence type="ECO:0000313" key="9">
    <source>
        <dbReference type="Proteomes" id="UP000515908"/>
    </source>
</evidence>